<gene>
    <name evidence="2" type="ORF">STH12_00144</name>
</gene>
<protein>
    <recommendedName>
        <fullName evidence="4">Inner membrane protein YbhQ</fullName>
    </recommendedName>
</protein>
<dbReference type="Proteomes" id="UP000278437">
    <property type="component" value="Chromosome"/>
</dbReference>
<organism evidence="2 3">
    <name type="scientific">Shewanella khirikhana</name>
    <dbReference type="NCBI Taxonomy" id="1965282"/>
    <lineage>
        <taxon>Bacteria</taxon>
        <taxon>Pseudomonadati</taxon>
        <taxon>Pseudomonadota</taxon>
        <taxon>Gammaproteobacteria</taxon>
        <taxon>Alteromonadales</taxon>
        <taxon>Shewanellaceae</taxon>
        <taxon>Shewanella</taxon>
    </lineage>
</organism>
<dbReference type="EMBL" id="CP020373">
    <property type="protein sequence ID" value="AZQ09296.1"/>
    <property type="molecule type" value="Genomic_DNA"/>
</dbReference>
<keyword evidence="3" id="KW-1185">Reference proteome</keyword>
<feature type="transmembrane region" description="Helical" evidence="1">
    <location>
        <begin position="110"/>
        <end position="128"/>
    </location>
</feature>
<keyword evidence="1" id="KW-1133">Transmembrane helix</keyword>
<keyword evidence="1" id="KW-0812">Transmembrane</keyword>
<accession>A0ABM7CYY0</accession>
<sequence>MLRFLARGGSTVADKELSEKRFWVQRISKTALRAVHLLGICGVGGGVLLGVAKPEWQNFWLLAMLSGSALMGWEILRDWRWLIQLKGVLTLLKLLLLSLFIPFPDHKAEIFVAILLLSVLVSHGPAGLRHYSIWHRRRIESRKEIKG</sequence>
<evidence type="ECO:0000256" key="1">
    <source>
        <dbReference type="SAM" id="Phobius"/>
    </source>
</evidence>
<feature type="transmembrane region" description="Helical" evidence="1">
    <location>
        <begin position="30"/>
        <end position="52"/>
    </location>
</feature>
<evidence type="ECO:0000313" key="3">
    <source>
        <dbReference type="Proteomes" id="UP000278437"/>
    </source>
</evidence>
<feature type="transmembrane region" description="Helical" evidence="1">
    <location>
        <begin position="58"/>
        <end position="76"/>
    </location>
</feature>
<reference evidence="3" key="1">
    <citation type="submission" date="2017-03" db="EMBL/GenBank/DDBJ databases">
        <title>Full genome sequence of a non-lethal Shewanella isolate that potentiates virulence of Vibio parahaemolyticus causing acute hepatopancreatic necrosis disease (AHPND) in shrimp.</title>
        <authorList>
            <person name="Prachumwat A."/>
            <person name="Sritunyalucksana K."/>
        </authorList>
    </citation>
    <scope>NUCLEOTIDE SEQUENCE [LARGE SCALE GENOMIC DNA]</scope>
    <source>
        <strain evidence="3">TH2012</strain>
    </source>
</reference>
<feature type="transmembrane region" description="Helical" evidence="1">
    <location>
        <begin position="88"/>
        <end position="104"/>
    </location>
</feature>
<evidence type="ECO:0008006" key="4">
    <source>
        <dbReference type="Google" id="ProtNLM"/>
    </source>
</evidence>
<name>A0ABM7CYY0_9GAMM</name>
<keyword evidence="1" id="KW-0472">Membrane</keyword>
<proteinExistence type="predicted"/>
<evidence type="ECO:0000313" key="2">
    <source>
        <dbReference type="EMBL" id="AZQ09296.1"/>
    </source>
</evidence>